<feature type="transmembrane region" description="Helical" evidence="9">
    <location>
        <begin position="25"/>
        <end position="45"/>
    </location>
</feature>
<keyword evidence="3" id="KW-0808">Transferase</keyword>
<organism evidence="10 11">
    <name type="scientific">Hevea brasiliensis</name>
    <name type="common">Para rubber tree</name>
    <name type="synonym">Siphonia brasiliensis</name>
    <dbReference type="NCBI Taxonomy" id="3981"/>
    <lineage>
        <taxon>Eukaryota</taxon>
        <taxon>Viridiplantae</taxon>
        <taxon>Streptophyta</taxon>
        <taxon>Embryophyta</taxon>
        <taxon>Tracheophyta</taxon>
        <taxon>Spermatophyta</taxon>
        <taxon>Magnoliopsida</taxon>
        <taxon>eudicotyledons</taxon>
        <taxon>Gunneridae</taxon>
        <taxon>Pentapetalae</taxon>
        <taxon>rosids</taxon>
        <taxon>fabids</taxon>
        <taxon>Malpighiales</taxon>
        <taxon>Euphorbiaceae</taxon>
        <taxon>Crotonoideae</taxon>
        <taxon>Micrandreae</taxon>
        <taxon>Hevea</taxon>
    </lineage>
</organism>
<dbReference type="GO" id="GO:0016760">
    <property type="term" value="F:cellulose synthase (UDP-forming) activity"/>
    <property type="evidence" value="ECO:0007669"/>
    <property type="project" value="InterPro"/>
</dbReference>
<feature type="transmembrane region" description="Helical" evidence="9">
    <location>
        <begin position="544"/>
        <end position="567"/>
    </location>
</feature>
<dbReference type="GO" id="GO:0030244">
    <property type="term" value="P:cellulose biosynthetic process"/>
    <property type="evidence" value="ECO:0007669"/>
    <property type="project" value="InterPro"/>
</dbReference>
<evidence type="ECO:0000256" key="4">
    <source>
        <dbReference type="ARBA" id="ARBA00022692"/>
    </source>
</evidence>
<dbReference type="InterPro" id="IPR029044">
    <property type="entry name" value="Nucleotide-diphossugar_trans"/>
</dbReference>
<sequence>MEGLRESSTTANAPPLHTVQLMRRVPFNLVFALVYSVAILALFYLHARNLYYSTSLVSVFITLSLFSDLALAFMWTTAQALHLRQVRRKQFPENLNKVIERNDYPSIDVFICTADPYKEPPVSVVNTALSVMAYDYPREKLSVYVSDDGGSALTLFAFMEAAKFASHWLPFCSKNNIKERNPKAFFESNYYSSPETEIIKTMYECMKGRVENVVERGKVEDEYITSDKEREVFSKWTDKFTRQNHPTVIQVLLDNSKDKDIAGHHLPNLVYLSREKRKLFKGLNKTDIYAGQFKRLFQIHPSGFDGLMGGNFYGTGGFFSRRVFFGTPSTMLTPELPQLNPYYVVNKPTQSQEILALAHQVAGCHFEKDTDWGIKKGFRYGSLVEDTYTSYRLHCEGWRSVFCNPERPAFYGEAPISLTDVMNQQRRWVVGLLEMVFSKYSPLTFGLRHNGLMSHGYSQLGFWAIWSIPITIYAFLPQLALLNNLSIFPQASTKIISSSLTIQTILQGGRNMEGLASKYSYRHSVANSWPVYEAMVLRSDNGKMPAKTCVIGTALTWVIYVAGSFILK</sequence>
<evidence type="ECO:0000256" key="3">
    <source>
        <dbReference type="ARBA" id="ARBA00022679"/>
    </source>
</evidence>
<evidence type="ECO:0008006" key="12">
    <source>
        <dbReference type="Google" id="ProtNLM"/>
    </source>
</evidence>
<feature type="binding site" evidence="8">
    <location>
        <position position="148"/>
    </location>
    <ligand>
        <name>UDP-alpha-D-glucose</name>
        <dbReference type="ChEBI" id="CHEBI:58885"/>
    </ligand>
</feature>
<keyword evidence="6 9" id="KW-0472">Membrane</keyword>
<evidence type="ECO:0000256" key="7">
    <source>
        <dbReference type="ARBA" id="ARBA00023316"/>
    </source>
</evidence>
<dbReference type="PANTHER" id="PTHR13301">
    <property type="entry name" value="X-BOX TRANSCRIPTION FACTOR-RELATED"/>
    <property type="match status" value="1"/>
</dbReference>
<dbReference type="AlphaFoldDB" id="A0A6A6MJM5"/>
<dbReference type="GO" id="GO:0071555">
    <property type="term" value="P:cell wall organization"/>
    <property type="evidence" value="ECO:0007669"/>
    <property type="project" value="UniProtKB-KW"/>
</dbReference>
<evidence type="ECO:0000256" key="5">
    <source>
        <dbReference type="ARBA" id="ARBA00022989"/>
    </source>
</evidence>
<feature type="transmembrane region" description="Helical" evidence="9">
    <location>
        <begin position="457"/>
        <end position="476"/>
    </location>
</feature>
<keyword evidence="4 9" id="KW-0812">Transmembrane</keyword>
<dbReference type="InterPro" id="IPR005150">
    <property type="entry name" value="Cellulose_synth"/>
</dbReference>
<reference evidence="10 11" key="1">
    <citation type="journal article" date="2020" name="Mol. Plant">
        <title>The Chromosome-Based Rubber Tree Genome Provides New Insights into Spurge Genome Evolution and Rubber Biosynthesis.</title>
        <authorList>
            <person name="Liu J."/>
            <person name="Shi C."/>
            <person name="Shi C.C."/>
            <person name="Li W."/>
            <person name="Zhang Q.J."/>
            <person name="Zhang Y."/>
            <person name="Li K."/>
            <person name="Lu H.F."/>
            <person name="Shi C."/>
            <person name="Zhu S.T."/>
            <person name="Xiao Z.Y."/>
            <person name="Nan H."/>
            <person name="Yue Y."/>
            <person name="Zhu X.G."/>
            <person name="Wu Y."/>
            <person name="Hong X.N."/>
            <person name="Fan G.Y."/>
            <person name="Tong Y."/>
            <person name="Zhang D."/>
            <person name="Mao C.L."/>
            <person name="Liu Y.L."/>
            <person name="Hao S.J."/>
            <person name="Liu W.Q."/>
            <person name="Lv M.Q."/>
            <person name="Zhang H.B."/>
            <person name="Liu Y."/>
            <person name="Hu-Tang G.R."/>
            <person name="Wang J.P."/>
            <person name="Wang J.H."/>
            <person name="Sun Y.H."/>
            <person name="Ni S.B."/>
            <person name="Chen W.B."/>
            <person name="Zhang X.C."/>
            <person name="Jiao Y.N."/>
            <person name="Eichler E.E."/>
            <person name="Li G.H."/>
            <person name="Liu X."/>
            <person name="Gao L.Z."/>
        </authorList>
    </citation>
    <scope>NUCLEOTIDE SEQUENCE [LARGE SCALE GENOMIC DNA]</scope>
    <source>
        <strain evidence="11">cv. GT1</strain>
        <tissue evidence="10">Leaf</tissue>
    </source>
</reference>
<evidence type="ECO:0000313" key="10">
    <source>
        <dbReference type="EMBL" id="KAF2313474.1"/>
    </source>
</evidence>
<feature type="binding site" evidence="8">
    <location>
        <position position="118"/>
    </location>
    <ligand>
        <name>UDP-alpha-D-glucose</name>
        <dbReference type="ChEBI" id="CHEBI:58885"/>
    </ligand>
</feature>
<dbReference type="GO" id="GO:0016020">
    <property type="term" value="C:membrane"/>
    <property type="evidence" value="ECO:0007669"/>
    <property type="project" value="InterPro"/>
</dbReference>
<protein>
    <recommendedName>
        <fullName evidence="12">Glycosyltransferase 2-like domain-containing protein</fullName>
    </recommendedName>
</protein>
<evidence type="ECO:0000256" key="1">
    <source>
        <dbReference type="ARBA" id="ARBA00004127"/>
    </source>
</evidence>
<comment type="caution">
    <text evidence="10">The sequence shown here is derived from an EMBL/GenBank/DDBJ whole genome shotgun (WGS) entry which is preliminary data.</text>
</comment>
<keyword evidence="2" id="KW-0328">Glycosyltransferase</keyword>
<dbReference type="Pfam" id="PF03552">
    <property type="entry name" value="Cellulose_synt"/>
    <property type="match status" value="2"/>
</dbReference>
<keyword evidence="11" id="KW-1185">Reference proteome</keyword>
<evidence type="ECO:0000256" key="6">
    <source>
        <dbReference type="ARBA" id="ARBA00023136"/>
    </source>
</evidence>
<evidence type="ECO:0000313" key="11">
    <source>
        <dbReference type="Proteomes" id="UP000467840"/>
    </source>
</evidence>
<gene>
    <name evidence="10" type="ORF">GH714_011162</name>
</gene>
<dbReference type="GO" id="GO:0012505">
    <property type="term" value="C:endomembrane system"/>
    <property type="evidence" value="ECO:0007669"/>
    <property type="project" value="UniProtKB-SubCell"/>
</dbReference>
<proteinExistence type="predicted"/>
<evidence type="ECO:0000256" key="2">
    <source>
        <dbReference type="ARBA" id="ARBA00022676"/>
    </source>
</evidence>
<evidence type="ECO:0000256" key="9">
    <source>
        <dbReference type="SAM" id="Phobius"/>
    </source>
</evidence>
<accession>A0A6A6MJM5</accession>
<dbReference type="Gene3D" id="3.90.550.10">
    <property type="entry name" value="Spore Coat Polysaccharide Biosynthesis Protein SpsA, Chain A"/>
    <property type="match status" value="1"/>
</dbReference>
<keyword evidence="7" id="KW-0961">Cell wall biogenesis/degradation</keyword>
<keyword evidence="5 9" id="KW-1133">Transmembrane helix</keyword>
<dbReference type="EMBL" id="JAAGAX010000005">
    <property type="protein sequence ID" value="KAF2313474.1"/>
    <property type="molecule type" value="Genomic_DNA"/>
</dbReference>
<dbReference type="Proteomes" id="UP000467840">
    <property type="component" value="Chromosome 15"/>
</dbReference>
<feature type="binding site" evidence="8">
    <location>
        <position position="119"/>
    </location>
    <ligand>
        <name>UDP-alpha-D-glucose</name>
        <dbReference type="ChEBI" id="CHEBI:58885"/>
    </ligand>
</feature>
<evidence type="ECO:0000256" key="8">
    <source>
        <dbReference type="PIRSR" id="PIRSR605150-2"/>
    </source>
</evidence>
<name>A0A6A6MJM5_HEVBR</name>
<feature type="transmembrane region" description="Helical" evidence="9">
    <location>
        <begin position="51"/>
        <end position="78"/>
    </location>
</feature>
<comment type="subcellular location">
    <subcellularLocation>
        <location evidence="1">Endomembrane system</location>
        <topology evidence="1">Multi-pass membrane protein</topology>
    </subcellularLocation>
</comment>